<keyword evidence="6" id="KW-1003">Cell membrane</keyword>
<dbReference type="AlphaFoldDB" id="A0AAN9ADX1"/>
<dbReference type="InterPro" id="IPR021134">
    <property type="entry name" value="Bestrophin-like"/>
</dbReference>
<evidence type="ECO:0000313" key="8">
    <source>
        <dbReference type="Proteomes" id="UP001381693"/>
    </source>
</evidence>
<feature type="transmembrane region" description="Helical" evidence="6">
    <location>
        <begin position="117"/>
        <end position="138"/>
    </location>
</feature>
<keyword evidence="8" id="KW-1185">Reference proteome</keyword>
<comment type="subcellular location">
    <subcellularLocation>
        <location evidence="6">Cell membrane</location>
        <topology evidence="6">Multi-pass membrane protein</topology>
    </subcellularLocation>
    <subcellularLocation>
        <location evidence="1">Membrane</location>
    </subcellularLocation>
</comment>
<dbReference type="GO" id="GO:0034707">
    <property type="term" value="C:chloride channel complex"/>
    <property type="evidence" value="ECO:0007669"/>
    <property type="project" value="UniProtKB-KW"/>
</dbReference>
<evidence type="ECO:0000256" key="5">
    <source>
        <dbReference type="ARBA" id="ARBA00034769"/>
    </source>
</evidence>
<feature type="non-terminal residue" evidence="7">
    <location>
        <position position="1"/>
    </location>
</feature>
<keyword evidence="6" id="KW-0869">Chloride channel</keyword>
<keyword evidence="4 6" id="KW-0472">Membrane</keyword>
<evidence type="ECO:0000256" key="3">
    <source>
        <dbReference type="ARBA" id="ARBA00022989"/>
    </source>
</evidence>
<evidence type="ECO:0000256" key="1">
    <source>
        <dbReference type="ARBA" id="ARBA00004370"/>
    </source>
</evidence>
<dbReference type="EMBL" id="JAXCGZ010003896">
    <property type="protein sequence ID" value="KAK7082750.1"/>
    <property type="molecule type" value="Genomic_DNA"/>
</dbReference>
<keyword evidence="6" id="KW-0406">Ion transport</keyword>
<comment type="similarity">
    <text evidence="5 6">Belongs to the anion channel-forming bestrophin (TC 1.A.46) family. Calcium-sensitive chloride channel subfamily.</text>
</comment>
<feature type="transmembrane region" description="Helical" evidence="6">
    <location>
        <begin position="158"/>
        <end position="175"/>
    </location>
</feature>
<proteinExistence type="inferred from homology"/>
<dbReference type="Pfam" id="PF01062">
    <property type="entry name" value="Bestrophin"/>
    <property type="match status" value="1"/>
</dbReference>
<evidence type="ECO:0000256" key="6">
    <source>
        <dbReference type="RuleBase" id="RU363126"/>
    </source>
</evidence>
<evidence type="ECO:0000313" key="7">
    <source>
        <dbReference type="EMBL" id="KAK7082750.1"/>
    </source>
</evidence>
<protein>
    <recommendedName>
        <fullName evidence="6">Bestrophin homolog</fullName>
    </recommendedName>
</protein>
<dbReference type="GO" id="GO:0005254">
    <property type="term" value="F:chloride channel activity"/>
    <property type="evidence" value="ECO:0007669"/>
    <property type="project" value="UniProtKB-KW"/>
</dbReference>
<comment type="caution">
    <text evidence="7">The sequence shown here is derived from an EMBL/GenBank/DDBJ whole genome shotgun (WGS) entry which is preliminary data.</text>
</comment>
<keyword evidence="2 6" id="KW-0812">Transmembrane</keyword>
<reference evidence="7 8" key="1">
    <citation type="submission" date="2023-11" db="EMBL/GenBank/DDBJ databases">
        <title>Halocaridina rubra genome assembly.</title>
        <authorList>
            <person name="Smith C."/>
        </authorList>
    </citation>
    <scope>NUCLEOTIDE SEQUENCE [LARGE SCALE GENOMIC DNA]</scope>
    <source>
        <strain evidence="7">EP-1</strain>
        <tissue evidence="7">Whole</tissue>
    </source>
</reference>
<gene>
    <name evidence="7" type="ORF">SK128_023872</name>
</gene>
<keyword evidence="6" id="KW-0407">Ion channel</keyword>
<evidence type="ECO:0000256" key="4">
    <source>
        <dbReference type="ARBA" id="ARBA00023136"/>
    </source>
</evidence>
<dbReference type="PANTHER" id="PTHR10736:SF65">
    <property type="entry name" value="BESTROPHIN 1, ISOFORM C-RELATED"/>
    <property type="match status" value="1"/>
</dbReference>
<keyword evidence="6" id="KW-0868">Chloride</keyword>
<keyword evidence="3 6" id="KW-1133">Transmembrane helix</keyword>
<dbReference type="InterPro" id="IPR000615">
    <property type="entry name" value="Bestrophin"/>
</dbReference>
<dbReference type="PANTHER" id="PTHR10736">
    <property type="entry name" value="BESTROPHIN"/>
    <property type="match status" value="1"/>
</dbReference>
<evidence type="ECO:0000256" key="2">
    <source>
        <dbReference type="ARBA" id="ARBA00022692"/>
    </source>
</evidence>
<name>A0AAN9ADX1_HALRR</name>
<dbReference type="GO" id="GO:0005886">
    <property type="term" value="C:plasma membrane"/>
    <property type="evidence" value="ECO:0007669"/>
    <property type="project" value="UniProtKB-SubCell"/>
</dbReference>
<comment type="function">
    <text evidence="6">Forms chloride channels.</text>
</comment>
<dbReference type="Proteomes" id="UP001381693">
    <property type="component" value="Unassembled WGS sequence"/>
</dbReference>
<accession>A0AAN9ADX1</accession>
<sequence>GKDGPPKHLRATLLRYLNLTFVMTFSKISGKVKKKFPSYKAMLDAGYLTAEELLILESQNGKTTVPLTVVPLMWCSILLERARSQGYVSDDFGMKMLMKEIGNLRDKSGMLLRWTDISIPLVYTQVATMAVYSFFFFSVLGRQFLDPGQHYLNRTIDFFVPVFTLLQFFFYMGWLKVAESLVNPFGEDDDDFDLDKILERHFEMSYLLGNITMTEVPTVVRDMNSLMIYNHRQPGGGYRRHSEASHPSCCQIRLGTNGKLTKATTLQPPRTSSYEAQPTKPTSLLVGDSSLKVSRNLETLSSLAPEQVVSRNEHAGIDSLLSPEAPCAKEIPPCSDALNPFDLLWEEVSLCTSFKLPYHTECIITLVLRHFITFNVIKDKYDVEMKAGVIILFLVRMFDKLIKYLFVHNDGGRSELYT</sequence>
<keyword evidence="6" id="KW-0813">Transport</keyword>
<organism evidence="7 8">
    <name type="scientific">Halocaridina rubra</name>
    <name type="common">Hawaiian red shrimp</name>
    <dbReference type="NCBI Taxonomy" id="373956"/>
    <lineage>
        <taxon>Eukaryota</taxon>
        <taxon>Metazoa</taxon>
        <taxon>Ecdysozoa</taxon>
        <taxon>Arthropoda</taxon>
        <taxon>Crustacea</taxon>
        <taxon>Multicrustacea</taxon>
        <taxon>Malacostraca</taxon>
        <taxon>Eumalacostraca</taxon>
        <taxon>Eucarida</taxon>
        <taxon>Decapoda</taxon>
        <taxon>Pleocyemata</taxon>
        <taxon>Caridea</taxon>
        <taxon>Atyoidea</taxon>
        <taxon>Atyidae</taxon>
        <taxon>Halocaridina</taxon>
    </lineage>
</organism>